<evidence type="ECO:0000256" key="2">
    <source>
        <dbReference type="ARBA" id="ARBA00022679"/>
    </source>
</evidence>
<sequence length="163" mass="18490">MNLTNIVLIGFMGSGKSTLSKTLYQQSKRLILDSDNIIQNNENLSINEIFATKGEQYFRNLEKEFCQFCSLNIQNCIIATGGGMPSVCDVKTMGKVFYLELEFEELLKRLNPQELAKRPLFSDTNKAYKLYLERKDIYTKSAHITLDATKSLANLSKTILSSL</sequence>
<comment type="similarity">
    <text evidence="7">Belongs to the shikimate kinase family.</text>
</comment>
<dbReference type="PRINTS" id="PR01100">
    <property type="entry name" value="SHIKIMTKNASE"/>
</dbReference>
<dbReference type="PANTHER" id="PTHR21087">
    <property type="entry name" value="SHIKIMATE KINASE"/>
    <property type="match status" value="1"/>
</dbReference>
<organism evidence="8 9">
    <name type="scientific">Helicobacter valdiviensis</name>
    <dbReference type="NCBI Taxonomy" id="1458358"/>
    <lineage>
        <taxon>Bacteria</taxon>
        <taxon>Pseudomonadati</taxon>
        <taxon>Campylobacterota</taxon>
        <taxon>Epsilonproteobacteria</taxon>
        <taxon>Campylobacterales</taxon>
        <taxon>Helicobacteraceae</taxon>
        <taxon>Helicobacter</taxon>
    </lineage>
</organism>
<evidence type="ECO:0000256" key="7">
    <source>
        <dbReference type="HAMAP-Rule" id="MF_00109"/>
    </source>
</evidence>
<dbReference type="Proteomes" id="UP000249746">
    <property type="component" value="Unassembled WGS sequence"/>
</dbReference>
<comment type="caution">
    <text evidence="7">Lacks conserved residue(s) required for the propagation of feature annotation.</text>
</comment>
<feature type="binding site" evidence="7">
    <location>
        <position position="35"/>
    </location>
    <ligand>
        <name>substrate</name>
    </ligand>
</feature>
<dbReference type="EMBL" id="NBIU01000009">
    <property type="protein sequence ID" value="PZT48287.1"/>
    <property type="molecule type" value="Genomic_DNA"/>
</dbReference>
<dbReference type="RefSeq" id="WP_111229586.1">
    <property type="nucleotide sequence ID" value="NZ_NBIU01000009.1"/>
</dbReference>
<feature type="binding site" evidence="7">
    <location>
        <position position="118"/>
    </location>
    <ligand>
        <name>ATP</name>
        <dbReference type="ChEBI" id="CHEBI:30616"/>
    </ligand>
</feature>
<comment type="subcellular location">
    <subcellularLocation>
        <location evidence="7">Cytoplasm</location>
    </subcellularLocation>
</comment>
<comment type="cofactor">
    <cofactor evidence="7">
        <name>Mg(2+)</name>
        <dbReference type="ChEBI" id="CHEBI:18420"/>
    </cofactor>
    <text evidence="7">Binds 1 Mg(2+) ion per subunit.</text>
</comment>
<dbReference type="OrthoDB" id="9800332at2"/>
<evidence type="ECO:0000256" key="4">
    <source>
        <dbReference type="ARBA" id="ARBA00022777"/>
    </source>
</evidence>
<dbReference type="InterPro" id="IPR031322">
    <property type="entry name" value="Shikimate/glucono_kinase"/>
</dbReference>
<evidence type="ECO:0000313" key="8">
    <source>
        <dbReference type="EMBL" id="PZT48287.1"/>
    </source>
</evidence>
<comment type="subunit">
    <text evidence="7">Monomer.</text>
</comment>
<dbReference type="GO" id="GO:0008652">
    <property type="term" value="P:amino acid biosynthetic process"/>
    <property type="evidence" value="ECO:0007669"/>
    <property type="project" value="UniProtKB-KW"/>
</dbReference>
<comment type="function">
    <text evidence="7">Catalyzes the specific phosphorylation of the 3-hydroxyl group of shikimic acid using ATP as a cosubstrate.</text>
</comment>
<feature type="binding site" evidence="7">
    <location>
        <position position="17"/>
    </location>
    <ligand>
        <name>Mg(2+)</name>
        <dbReference type="ChEBI" id="CHEBI:18420"/>
    </ligand>
</feature>
<dbReference type="HAMAP" id="MF_00109">
    <property type="entry name" value="Shikimate_kinase"/>
    <property type="match status" value="1"/>
</dbReference>
<feature type="binding site" evidence="7">
    <location>
        <position position="82"/>
    </location>
    <ligand>
        <name>substrate</name>
    </ligand>
</feature>
<dbReference type="Gene3D" id="3.40.50.300">
    <property type="entry name" value="P-loop containing nucleotide triphosphate hydrolases"/>
    <property type="match status" value="1"/>
</dbReference>
<keyword evidence="7" id="KW-0460">Magnesium</keyword>
<dbReference type="InterPro" id="IPR027417">
    <property type="entry name" value="P-loop_NTPase"/>
</dbReference>
<evidence type="ECO:0000256" key="5">
    <source>
        <dbReference type="ARBA" id="ARBA00022840"/>
    </source>
</evidence>
<proteinExistence type="inferred from homology"/>
<feature type="binding site" evidence="7">
    <location>
        <begin position="13"/>
        <end position="18"/>
    </location>
    <ligand>
        <name>ATP</name>
        <dbReference type="ChEBI" id="CHEBI:30616"/>
    </ligand>
</feature>
<comment type="catalytic activity">
    <reaction evidence="7">
        <text>shikimate + ATP = 3-phosphoshikimate + ADP + H(+)</text>
        <dbReference type="Rhea" id="RHEA:13121"/>
        <dbReference type="ChEBI" id="CHEBI:15378"/>
        <dbReference type="ChEBI" id="CHEBI:30616"/>
        <dbReference type="ChEBI" id="CHEBI:36208"/>
        <dbReference type="ChEBI" id="CHEBI:145989"/>
        <dbReference type="ChEBI" id="CHEBI:456216"/>
        <dbReference type="EC" id="2.7.1.71"/>
    </reaction>
</comment>
<dbReference type="GO" id="GO:0009073">
    <property type="term" value="P:aromatic amino acid family biosynthetic process"/>
    <property type="evidence" value="ECO:0007669"/>
    <property type="project" value="UniProtKB-KW"/>
</dbReference>
<accession>A0A2W6MV59</accession>
<comment type="caution">
    <text evidence="8">The sequence shown here is derived from an EMBL/GenBank/DDBJ whole genome shotgun (WGS) entry which is preliminary data.</text>
</comment>
<dbReference type="GO" id="GO:0009423">
    <property type="term" value="P:chorismate biosynthetic process"/>
    <property type="evidence" value="ECO:0007669"/>
    <property type="project" value="UniProtKB-UniRule"/>
</dbReference>
<dbReference type="EC" id="2.7.1.71" evidence="7"/>
<reference evidence="8 9" key="1">
    <citation type="submission" date="2017-03" db="EMBL/GenBank/DDBJ databases">
        <title>Genomic and clinical evidence uncovers the enterohepatic species Helicobacter valdiviensis as a potential human intestinal pathogen.</title>
        <authorList>
            <person name="Fresia P."/>
            <person name="Jara R."/>
            <person name="Sierra R."/>
            <person name="Ferres I."/>
            <person name="Greif G."/>
            <person name="Iraola G."/>
            <person name="Collado L."/>
        </authorList>
    </citation>
    <scope>NUCLEOTIDE SEQUENCE [LARGE SCALE GENOMIC DNA]</scope>
    <source>
        <strain evidence="8 9">WBE14</strain>
    </source>
</reference>
<dbReference type="AlphaFoldDB" id="A0A2W6MV59"/>
<keyword evidence="1 7" id="KW-0028">Amino-acid biosynthesis</keyword>
<dbReference type="Pfam" id="PF01202">
    <property type="entry name" value="SKI"/>
    <property type="match status" value="1"/>
</dbReference>
<keyword evidence="9" id="KW-1185">Reference proteome</keyword>
<dbReference type="UniPathway" id="UPA00053">
    <property type="reaction ID" value="UER00088"/>
</dbReference>
<dbReference type="SUPFAM" id="SSF52540">
    <property type="entry name" value="P-loop containing nucleoside triphosphate hydrolases"/>
    <property type="match status" value="1"/>
</dbReference>
<keyword evidence="3 7" id="KW-0547">Nucleotide-binding</keyword>
<gene>
    <name evidence="7" type="primary">aroK</name>
    <name evidence="8" type="ORF">B6S12_04310</name>
</gene>
<dbReference type="InterPro" id="IPR000623">
    <property type="entry name" value="Shikimate_kinase/TSH1"/>
</dbReference>
<dbReference type="CDD" id="cd00464">
    <property type="entry name" value="SK"/>
    <property type="match status" value="1"/>
</dbReference>
<dbReference type="PANTHER" id="PTHR21087:SF16">
    <property type="entry name" value="SHIKIMATE KINASE 1, CHLOROPLASTIC"/>
    <property type="match status" value="1"/>
</dbReference>
<keyword evidence="7" id="KW-0963">Cytoplasm</keyword>
<keyword evidence="4 7" id="KW-0418">Kinase</keyword>
<dbReference type="GO" id="GO:0004765">
    <property type="term" value="F:shikimate kinase activity"/>
    <property type="evidence" value="ECO:0007669"/>
    <property type="project" value="UniProtKB-UniRule"/>
</dbReference>
<name>A0A2W6MV59_9HELI</name>
<keyword evidence="5 7" id="KW-0067">ATP-binding</keyword>
<keyword evidence="2 7" id="KW-0808">Transferase</keyword>
<dbReference type="GO" id="GO:0005829">
    <property type="term" value="C:cytosol"/>
    <property type="evidence" value="ECO:0007669"/>
    <property type="project" value="TreeGrafter"/>
</dbReference>
<keyword evidence="7" id="KW-0479">Metal-binding</keyword>
<keyword evidence="6 7" id="KW-0057">Aromatic amino acid biosynthesis</keyword>
<dbReference type="GO" id="GO:0005524">
    <property type="term" value="F:ATP binding"/>
    <property type="evidence" value="ECO:0007669"/>
    <property type="project" value="UniProtKB-UniRule"/>
</dbReference>
<evidence type="ECO:0000256" key="3">
    <source>
        <dbReference type="ARBA" id="ARBA00022741"/>
    </source>
</evidence>
<feature type="binding site" evidence="7">
    <location>
        <position position="59"/>
    </location>
    <ligand>
        <name>substrate</name>
    </ligand>
</feature>
<comment type="pathway">
    <text evidence="7">Metabolic intermediate biosynthesis; chorismate biosynthesis; chorismate from D-erythrose 4-phosphate and phosphoenolpyruvate: step 5/7.</text>
</comment>
<evidence type="ECO:0000256" key="1">
    <source>
        <dbReference type="ARBA" id="ARBA00022605"/>
    </source>
</evidence>
<protein>
    <recommendedName>
        <fullName evidence="7">Shikimate kinase</fullName>
        <shortName evidence="7">SK</shortName>
        <ecNumber evidence="7">2.7.1.71</ecNumber>
    </recommendedName>
</protein>
<evidence type="ECO:0000256" key="6">
    <source>
        <dbReference type="ARBA" id="ARBA00023141"/>
    </source>
</evidence>
<dbReference type="GO" id="GO:0000287">
    <property type="term" value="F:magnesium ion binding"/>
    <property type="evidence" value="ECO:0007669"/>
    <property type="project" value="UniProtKB-UniRule"/>
</dbReference>
<feature type="binding site" evidence="7">
    <location>
        <position position="134"/>
    </location>
    <ligand>
        <name>substrate</name>
    </ligand>
</feature>
<evidence type="ECO:0000313" key="9">
    <source>
        <dbReference type="Proteomes" id="UP000249746"/>
    </source>
</evidence>